<evidence type="ECO:0000313" key="15">
    <source>
        <dbReference type="EMBL" id="VEI22021.1"/>
    </source>
</evidence>
<proteinExistence type="predicted"/>
<dbReference type="CDD" id="cd07325">
    <property type="entry name" value="M48_Ste24p_like"/>
    <property type="match status" value="1"/>
</dbReference>
<keyword evidence="8" id="KW-0862">Zinc</keyword>
<comment type="subcellular location">
    <subcellularLocation>
        <location evidence="2">Cell membrane</location>
        <topology evidence="2">Multi-pass membrane protein</topology>
    </subcellularLocation>
</comment>
<evidence type="ECO:0000313" key="16">
    <source>
        <dbReference type="Proteomes" id="UP000282386"/>
    </source>
</evidence>
<dbReference type="InterPro" id="IPR001915">
    <property type="entry name" value="Peptidase_M48"/>
</dbReference>
<name>A0A7Z9D4S0_9MICC</name>
<keyword evidence="6" id="KW-0479">Metal-binding</keyword>
<feature type="compositionally biased region" description="Low complexity" evidence="12">
    <location>
        <begin position="509"/>
        <end position="544"/>
    </location>
</feature>
<evidence type="ECO:0000256" key="8">
    <source>
        <dbReference type="ARBA" id="ARBA00022833"/>
    </source>
</evidence>
<accession>A0A7Z9D4S0</accession>
<feature type="transmembrane region" description="Helical" evidence="13">
    <location>
        <begin position="122"/>
        <end position="142"/>
    </location>
</feature>
<keyword evidence="15" id="KW-0346">Stress response</keyword>
<feature type="transmembrane region" description="Helical" evidence="13">
    <location>
        <begin position="68"/>
        <end position="93"/>
    </location>
</feature>
<feature type="compositionally biased region" description="Pro residues" evidence="12">
    <location>
        <begin position="462"/>
        <end position="473"/>
    </location>
</feature>
<dbReference type="InterPro" id="IPR050083">
    <property type="entry name" value="HtpX_protease"/>
</dbReference>
<keyword evidence="7" id="KW-0378">Hydrolase</keyword>
<feature type="compositionally biased region" description="Pro residues" evidence="12">
    <location>
        <begin position="435"/>
        <end position="452"/>
    </location>
</feature>
<reference evidence="15 16" key="1">
    <citation type="submission" date="2018-12" db="EMBL/GenBank/DDBJ databases">
        <authorList>
            <consortium name="Pathogen Informatics"/>
        </authorList>
    </citation>
    <scope>NUCLEOTIDE SEQUENCE [LARGE SCALE GENOMIC DNA]</scope>
    <source>
        <strain evidence="15 16">NCTC10207</strain>
    </source>
</reference>
<keyword evidence="10" id="KW-0482">Metalloprotease</keyword>
<dbReference type="Proteomes" id="UP000282386">
    <property type="component" value="Chromosome"/>
</dbReference>
<dbReference type="PANTHER" id="PTHR43221:SF1">
    <property type="entry name" value="PROTEASE HTPX"/>
    <property type="match status" value="1"/>
</dbReference>
<dbReference type="GO" id="GO:0005886">
    <property type="term" value="C:plasma membrane"/>
    <property type="evidence" value="ECO:0007669"/>
    <property type="project" value="UniProtKB-SubCell"/>
</dbReference>
<feature type="compositionally biased region" description="Low complexity" evidence="12">
    <location>
        <begin position="610"/>
        <end position="652"/>
    </location>
</feature>
<evidence type="ECO:0000256" key="7">
    <source>
        <dbReference type="ARBA" id="ARBA00022801"/>
    </source>
</evidence>
<dbReference type="EMBL" id="LR134479">
    <property type="protein sequence ID" value="VEI22021.1"/>
    <property type="molecule type" value="Genomic_DNA"/>
</dbReference>
<dbReference type="Gene3D" id="3.30.2010.10">
    <property type="entry name" value="Metalloproteases ('zincins'), catalytic domain"/>
    <property type="match status" value="1"/>
</dbReference>
<keyword evidence="9 13" id="KW-1133">Transmembrane helix</keyword>
<dbReference type="GO" id="GO:0046872">
    <property type="term" value="F:metal ion binding"/>
    <property type="evidence" value="ECO:0007669"/>
    <property type="project" value="UniProtKB-KW"/>
</dbReference>
<keyword evidence="3" id="KW-1003">Cell membrane</keyword>
<evidence type="ECO:0000256" key="5">
    <source>
        <dbReference type="ARBA" id="ARBA00022692"/>
    </source>
</evidence>
<dbReference type="Pfam" id="PF01435">
    <property type="entry name" value="Peptidase_M48"/>
    <property type="match status" value="2"/>
</dbReference>
<evidence type="ECO:0000256" key="3">
    <source>
        <dbReference type="ARBA" id="ARBA00022475"/>
    </source>
</evidence>
<dbReference type="GO" id="GO:0006508">
    <property type="term" value="P:proteolysis"/>
    <property type="evidence" value="ECO:0007669"/>
    <property type="project" value="UniProtKB-KW"/>
</dbReference>
<feature type="compositionally biased region" description="Low complexity" evidence="12">
    <location>
        <begin position="474"/>
        <end position="488"/>
    </location>
</feature>
<organism evidence="15 16">
    <name type="scientific">Rothia aeria</name>
    <dbReference type="NCBI Taxonomy" id="172042"/>
    <lineage>
        <taxon>Bacteria</taxon>
        <taxon>Bacillati</taxon>
        <taxon>Actinomycetota</taxon>
        <taxon>Actinomycetes</taxon>
        <taxon>Micrococcales</taxon>
        <taxon>Micrococcaceae</taxon>
        <taxon>Rothia</taxon>
    </lineage>
</organism>
<dbReference type="AlphaFoldDB" id="A0A7Z9D4S0"/>
<evidence type="ECO:0000256" key="6">
    <source>
        <dbReference type="ARBA" id="ARBA00022723"/>
    </source>
</evidence>
<evidence type="ECO:0000256" key="4">
    <source>
        <dbReference type="ARBA" id="ARBA00022670"/>
    </source>
</evidence>
<sequence length="652" mass="70513">MTQHGPDQPNPAGGGGLPNDLSQGWLPEDKRQTPTSPLPAPKFWGFQSLLPYKAVNGLRHPGELPWLIAAYSFTLISYIGLIVFIIESFLLVIDSRDSLGDFGDYPRTGSAEYYMQEYLQQFVVLLVLGPLLIYIARAILYAQQRVRGIRMSPTQFPEGYQMVVEAARAAGLRRVPDAYVISGNGTLNAFAAGHGFRRYICVYSDMFEVGGKTRDPEALRYVIGHEVGHIAAGHVSYFRLLFTNSFMRLPVVGQALSRAQEYTADNFGYRLSPDGARGGMKVLAGGKYLNKQVNFDEFADRAVTDGGLAVWFVNLISSHPVLTWRAHAIRNRQEPGRLFWRPTYNPPSVPALIPSSEPVPLWPDPLQADAFMQEQKPAWENYSLDTVQLHTPPNPEGAPKFEGTLYTGWQDAAARAAYASRWEQYAASGGQQPMWQPPGYSPAPQPGQPQPYQPHQAQPQPQQYPQPQQPAQPGPQQGTYGYYVQPGQQPGGTQPGTAQPGAQPGGAGQVQQPYGYDPGSQVVPSRPGQSQQPQPGRGYGYYVPTGQDSSTAPQHDGESTEQQAHNTYGIDPQAGSGPAESETPAEQTPAESDTTCSDTDAPADTDDSAGDSCAGSAADYDSGSSSDVSTDSGSDSGTDFGFSTDFGGSSTD</sequence>
<feature type="domain" description="Peptidase M48" evidence="14">
    <location>
        <begin position="161"/>
        <end position="237"/>
    </location>
</feature>
<keyword evidence="11 13" id="KW-0472">Membrane</keyword>
<keyword evidence="4" id="KW-0645">Protease</keyword>
<feature type="region of interest" description="Disordered" evidence="12">
    <location>
        <begin position="429"/>
        <end position="652"/>
    </location>
</feature>
<evidence type="ECO:0000256" key="11">
    <source>
        <dbReference type="ARBA" id="ARBA00023136"/>
    </source>
</evidence>
<evidence type="ECO:0000256" key="13">
    <source>
        <dbReference type="SAM" id="Phobius"/>
    </source>
</evidence>
<dbReference type="PANTHER" id="PTHR43221">
    <property type="entry name" value="PROTEASE HTPX"/>
    <property type="match status" value="1"/>
</dbReference>
<evidence type="ECO:0000256" key="1">
    <source>
        <dbReference type="ARBA" id="ARBA00001947"/>
    </source>
</evidence>
<gene>
    <name evidence="15" type="ORF">NCTC10207_00087</name>
</gene>
<feature type="region of interest" description="Disordered" evidence="12">
    <location>
        <begin position="1"/>
        <end position="36"/>
    </location>
</feature>
<evidence type="ECO:0000256" key="10">
    <source>
        <dbReference type="ARBA" id="ARBA00023049"/>
    </source>
</evidence>
<dbReference type="GO" id="GO:0004222">
    <property type="term" value="F:metalloendopeptidase activity"/>
    <property type="evidence" value="ECO:0007669"/>
    <property type="project" value="InterPro"/>
</dbReference>
<comment type="cofactor">
    <cofactor evidence="1">
        <name>Zn(2+)</name>
        <dbReference type="ChEBI" id="CHEBI:29105"/>
    </cofactor>
</comment>
<feature type="domain" description="Peptidase M48" evidence="14">
    <location>
        <begin position="250"/>
        <end position="332"/>
    </location>
</feature>
<evidence type="ECO:0000256" key="12">
    <source>
        <dbReference type="SAM" id="MobiDB-lite"/>
    </source>
</evidence>
<keyword evidence="5 13" id="KW-0812">Transmembrane</keyword>
<evidence type="ECO:0000256" key="2">
    <source>
        <dbReference type="ARBA" id="ARBA00004651"/>
    </source>
</evidence>
<evidence type="ECO:0000256" key="9">
    <source>
        <dbReference type="ARBA" id="ARBA00022989"/>
    </source>
</evidence>
<dbReference type="RefSeq" id="WP_126499411.1">
    <property type="nucleotide sequence ID" value="NZ_LR134479.1"/>
</dbReference>
<protein>
    <submittedName>
        <fullName evidence="15">Heat shock protein HtpX</fullName>
    </submittedName>
</protein>
<evidence type="ECO:0000259" key="14">
    <source>
        <dbReference type="Pfam" id="PF01435"/>
    </source>
</evidence>